<accession>A0A930UZZ1</accession>
<dbReference type="RefSeq" id="WP_194503396.1">
    <property type="nucleotide sequence ID" value="NZ_JADIVZ010000004.1"/>
</dbReference>
<dbReference type="Pfam" id="PF11887">
    <property type="entry name" value="Mce4_CUP1"/>
    <property type="match status" value="1"/>
</dbReference>
<dbReference type="PANTHER" id="PTHR33371:SF16">
    <property type="entry name" value="MCE-FAMILY PROTEIN MCE3F"/>
    <property type="match status" value="1"/>
</dbReference>
<proteinExistence type="predicted"/>
<dbReference type="InterPro" id="IPR024516">
    <property type="entry name" value="Mce_C"/>
</dbReference>
<protein>
    <submittedName>
        <fullName evidence="4">MCE family protein</fullName>
    </submittedName>
</protein>
<evidence type="ECO:0000259" key="2">
    <source>
        <dbReference type="Pfam" id="PF02470"/>
    </source>
</evidence>
<dbReference type="Pfam" id="PF02470">
    <property type="entry name" value="MlaD"/>
    <property type="match status" value="1"/>
</dbReference>
<evidence type="ECO:0000259" key="3">
    <source>
        <dbReference type="Pfam" id="PF11887"/>
    </source>
</evidence>
<gene>
    <name evidence="4" type="ORF">ISG29_10610</name>
</gene>
<sequence length="424" mass="45522">MTRAIRIRLLVFVVLAAVGLTYVSARYLGLVDAVLGRGLTVYATLPTSGGLYEGSEVTYRGVGIGSVSKMSTSRDGVKLTLSLDDKTRLPVDAPMSVHNLSAVGEQYLDFTPTSDSGPYVSDGGTLTTTQKSVPVDEGALLVDLNALVQSVDKPSLRTVVKELGRGFADTGQPLQQILDSGGQFVDEASAHTADTIRLITRARQVLSTQADEGDNITSFSRDLADFTATLKNSDGDLRRVLDKTPAAAVQLTKLLRSLSPTLPVLLNDLVLTNQVLVSHLNGLEETLVLFPRIIAGGPSGTDKDGYAYVNFQFTRNSPACTKGYLPVDQWRSPNDVSDKEPYPATCKEKNKIFRGPRYVPGTKNNAAPPSPPRYYAGDYDPRDGRISGQDTPGKGGYTLTAARGAALLGDDSWKYLLIDPVTHP</sequence>
<dbReference type="GO" id="GO:0005576">
    <property type="term" value="C:extracellular region"/>
    <property type="evidence" value="ECO:0007669"/>
    <property type="project" value="TreeGrafter"/>
</dbReference>
<dbReference type="EMBL" id="JADIVZ010000004">
    <property type="protein sequence ID" value="MBF4162145.1"/>
    <property type="molecule type" value="Genomic_DNA"/>
</dbReference>
<dbReference type="PANTHER" id="PTHR33371">
    <property type="entry name" value="INTERMEMBRANE PHOSPHOLIPID TRANSPORT SYSTEM BINDING PROTEIN MLAD-RELATED"/>
    <property type="match status" value="1"/>
</dbReference>
<dbReference type="AlphaFoldDB" id="A0A930UZZ1"/>
<evidence type="ECO:0000313" key="4">
    <source>
        <dbReference type="EMBL" id="MBF4162145.1"/>
    </source>
</evidence>
<dbReference type="InterPro" id="IPR003399">
    <property type="entry name" value="Mce/MlaD"/>
</dbReference>
<dbReference type="InterPro" id="IPR005693">
    <property type="entry name" value="Mce"/>
</dbReference>
<reference evidence="4" key="1">
    <citation type="submission" date="2020-11" db="EMBL/GenBank/DDBJ databases">
        <title>Nocardioides sp. CBS4Y-1, whole genome shotgun sequence.</title>
        <authorList>
            <person name="Tuo L."/>
        </authorList>
    </citation>
    <scope>NUCLEOTIDE SEQUENCE</scope>
    <source>
        <strain evidence="4">CBS4Y-1</strain>
    </source>
</reference>
<organism evidence="4 5">
    <name type="scientific">Nocardioides acrostichi</name>
    <dbReference type="NCBI Taxonomy" id="2784339"/>
    <lineage>
        <taxon>Bacteria</taxon>
        <taxon>Bacillati</taxon>
        <taxon>Actinomycetota</taxon>
        <taxon>Actinomycetes</taxon>
        <taxon>Propionibacteriales</taxon>
        <taxon>Nocardioidaceae</taxon>
        <taxon>Nocardioides</taxon>
    </lineage>
</organism>
<comment type="caution">
    <text evidence="4">The sequence shown here is derived from an EMBL/GenBank/DDBJ whole genome shotgun (WGS) entry which is preliminary data.</text>
</comment>
<dbReference type="NCBIfam" id="TIGR00996">
    <property type="entry name" value="Mtu_fam_mce"/>
    <property type="match status" value="1"/>
</dbReference>
<evidence type="ECO:0000313" key="5">
    <source>
        <dbReference type="Proteomes" id="UP000656804"/>
    </source>
</evidence>
<feature type="region of interest" description="Disordered" evidence="1">
    <location>
        <begin position="357"/>
        <end position="393"/>
    </location>
</feature>
<name>A0A930UZZ1_9ACTN</name>
<dbReference type="InterPro" id="IPR052336">
    <property type="entry name" value="MlaD_Phospholipid_Transporter"/>
</dbReference>
<evidence type="ECO:0000256" key="1">
    <source>
        <dbReference type="SAM" id="MobiDB-lite"/>
    </source>
</evidence>
<feature type="domain" description="Mammalian cell entry C-terminal" evidence="3">
    <location>
        <begin position="120"/>
        <end position="278"/>
    </location>
</feature>
<dbReference type="Proteomes" id="UP000656804">
    <property type="component" value="Unassembled WGS sequence"/>
</dbReference>
<feature type="domain" description="Mce/MlaD" evidence="2">
    <location>
        <begin position="38"/>
        <end position="112"/>
    </location>
</feature>
<keyword evidence="5" id="KW-1185">Reference proteome</keyword>